<dbReference type="VEuPathDB" id="FungiDB:MELLADRAFT_123490"/>
<feature type="region of interest" description="Disordered" evidence="1">
    <location>
        <begin position="172"/>
        <end position="211"/>
    </location>
</feature>
<dbReference type="HOGENOM" id="CLU_739835_0_0_1"/>
<dbReference type="RefSeq" id="XP_007412855.1">
    <property type="nucleotide sequence ID" value="XM_007412793.1"/>
</dbReference>
<feature type="compositionally biased region" description="Basic and acidic residues" evidence="1">
    <location>
        <begin position="326"/>
        <end position="338"/>
    </location>
</feature>
<feature type="signal peptide" evidence="2">
    <location>
        <begin position="1"/>
        <end position="24"/>
    </location>
</feature>
<evidence type="ECO:0000256" key="2">
    <source>
        <dbReference type="SAM" id="SignalP"/>
    </source>
</evidence>
<feature type="compositionally biased region" description="Polar residues" evidence="1">
    <location>
        <begin position="358"/>
        <end position="373"/>
    </location>
</feature>
<proteinExistence type="predicted"/>
<feature type="region of interest" description="Disordered" evidence="1">
    <location>
        <begin position="314"/>
        <end position="373"/>
    </location>
</feature>
<evidence type="ECO:0000313" key="4">
    <source>
        <dbReference type="Proteomes" id="UP000001072"/>
    </source>
</evidence>
<feature type="compositionally biased region" description="Basic and acidic residues" evidence="1">
    <location>
        <begin position="82"/>
        <end position="97"/>
    </location>
</feature>
<name>F4RUR3_MELLP</name>
<feature type="compositionally biased region" description="Polar residues" evidence="1">
    <location>
        <begin position="106"/>
        <end position="117"/>
    </location>
</feature>
<organism evidence="4">
    <name type="scientific">Melampsora larici-populina (strain 98AG31 / pathotype 3-4-7)</name>
    <name type="common">Poplar leaf rust fungus</name>
    <dbReference type="NCBI Taxonomy" id="747676"/>
    <lineage>
        <taxon>Eukaryota</taxon>
        <taxon>Fungi</taxon>
        <taxon>Dikarya</taxon>
        <taxon>Basidiomycota</taxon>
        <taxon>Pucciniomycotina</taxon>
        <taxon>Pucciniomycetes</taxon>
        <taxon>Pucciniales</taxon>
        <taxon>Melampsoraceae</taxon>
        <taxon>Melampsora</taxon>
    </lineage>
</organism>
<sequence length="373" mass="41230">MKSLSILAPYALLILCGLIGWSHSHPTPGISNLEEDVANSLGGNMRSKNLDGVAKAPIADDKPGLSHTPDPSSKMLQGVTVDTEKNKPSAKPSKDSKSFSGPDAEANQTNKATQPKKLTQAEKKKSILEKLRMIFLTWPAKVWKYIKQWIAESNFFKPKAKKPMISLKDKFKIPWPKPKTSPGPNLSPAEATPNKLSVRASQEKPTHSMDEEFQRDIQGDQSFSHSSQLDNIRYTPDGIPYLCTSTDPKVCDRPYKLIIWSARYPNGSYKGLQTQKIDCVHKACDGTHQIPAKDYLEDPKPKTSSGPNLSLAEEALNKSSVQAPQEKPKHSMDEDFKQDIPGAQSFPHSSQLDKLRNTQDGTPDNTPVGSPRH</sequence>
<keyword evidence="2" id="KW-0732">Signal</keyword>
<feature type="chain" id="PRO_5003315514" evidence="2">
    <location>
        <begin position="25"/>
        <end position="373"/>
    </location>
</feature>
<dbReference type="EMBL" id="GL883122">
    <property type="protein sequence ID" value="EGG03741.1"/>
    <property type="molecule type" value="Genomic_DNA"/>
</dbReference>
<evidence type="ECO:0000256" key="1">
    <source>
        <dbReference type="SAM" id="MobiDB-lite"/>
    </source>
</evidence>
<dbReference type="AlphaFoldDB" id="F4RUR3"/>
<keyword evidence="4" id="KW-1185">Reference proteome</keyword>
<feature type="region of interest" description="Disordered" evidence="1">
    <location>
        <begin position="55"/>
        <end position="121"/>
    </location>
</feature>
<protein>
    <submittedName>
        <fullName evidence="3">Secreted protein</fullName>
    </submittedName>
</protein>
<evidence type="ECO:0000313" key="3">
    <source>
        <dbReference type="EMBL" id="EGG03741.1"/>
    </source>
</evidence>
<gene>
    <name evidence="3" type="ORF">MELLADRAFT_123490</name>
</gene>
<dbReference type="InParanoid" id="F4RUR3"/>
<accession>F4RUR3</accession>
<dbReference type="Proteomes" id="UP000001072">
    <property type="component" value="Unassembled WGS sequence"/>
</dbReference>
<feature type="compositionally biased region" description="Basic and acidic residues" evidence="1">
    <location>
        <begin position="201"/>
        <end position="211"/>
    </location>
</feature>
<reference evidence="4" key="1">
    <citation type="journal article" date="2011" name="Proc. Natl. Acad. Sci. U.S.A.">
        <title>Obligate biotrophy features unraveled by the genomic analysis of rust fungi.</title>
        <authorList>
            <person name="Duplessis S."/>
            <person name="Cuomo C.A."/>
            <person name="Lin Y.-C."/>
            <person name="Aerts A."/>
            <person name="Tisserant E."/>
            <person name="Veneault-Fourrey C."/>
            <person name="Joly D.L."/>
            <person name="Hacquard S."/>
            <person name="Amselem J."/>
            <person name="Cantarel B.L."/>
            <person name="Chiu R."/>
            <person name="Coutinho P.M."/>
            <person name="Feau N."/>
            <person name="Field M."/>
            <person name="Frey P."/>
            <person name="Gelhaye E."/>
            <person name="Goldberg J."/>
            <person name="Grabherr M.G."/>
            <person name="Kodira C.D."/>
            <person name="Kohler A."/>
            <person name="Kuees U."/>
            <person name="Lindquist E.A."/>
            <person name="Lucas S.M."/>
            <person name="Mago R."/>
            <person name="Mauceli E."/>
            <person name="Morin E."/>
            <person name="Murat C."/>
            <person name="Pangilinan J.L."/>
            <person name="Park R."/>
            <person name="Pearson M."/>
            <person name="Quesneville H."/>
            <person name="Rouhier N."/>
            <person name="Sakthikumar S."/>
            <person name="Salamov A.A."/>
            <person name="Schmutz J."/>
            <person name="Selles B."/>
            <person name="Shapiro H."/>
            <person name="Tanguay P."/>
            <person name="Tuskan G.A."/>
            <person name="Henrissat B."/>
            <person name="Van de Peer Y."/>
            <person name="Rouze P."/>
            <person name="Ellis J.G."/>
            <person name="Dodds P.N."/>
            <person name="Schein J.E."/>
            <person name="Zhong S."/>
            <person name="Hamelin R.C."/>
            <person name="Grigoriev I.V."/>
            <person name="Szabo L.J."/>
            <person name="Martin F."/>
        </authorList>
    </citation>
    <scope>NUCLEOTIDE SEQUENCE [LARGE SCALE GENOMIC DNA]</scope>
    <source>
        <strain evidence="4">98AG31 / pathotype 3-4-7</strain>
    </source>
</reference>
<dbReference type="KEGG" id="mlr:MELLADRAFT_123490"/>
<dbReference type="GeneID" id="18926364"/>